<dbReference type="AlphaFoldDB" id="A0A1N6L7P2"/>
<dbReference type="Proteomes" id="UP000185151">
    <property type="component" value="Unassembled WGS sequence"/>
</dbReference>
<evidence type="ECO:0000313" key="1">
    <source>
        <dbReference type="EMBL" id="SIO64697.1"/>
    </source>
</evidence>
<dbReference type="RefSeq" id="WP_074301276.1">
    <property type="nucleotide sequence ID" value="NZ_FSRU01000002.1"/>
</dbReference>
<reference evidence="1 2" key="1">
    <citation type="submission" date="2016-11" db="EMBL/GenBank/DDBJ databases">
        <authorList>
            <person name="Jaros S."/>
            <person name="Januszkiewicz K."/>
            <person name="Wedrychowicz H."/>
        </authorList>
    </citation>
    <scope>NUCLEOTIDE SEQUENCE [LARGE SCALE GENOMIC DNA]</scope>
    <source>
        <strain evidence="1 2">GAS95</strain>
    </source>
</reference>
<protein>
    <submittedName>
        <fullName evidence="1">Glycosyltransferase like family protein</fullName>
    </submittedName>
</protein>
<dbReference type="Gene3D" id="3.90.550.10">
    <property type="entry name" value="Spore Coat Polysaccharide Biosynthesis Protein SpsA, Chain A"/>
    <property type="match status" value="1"/>
</dbReference>
<name>A0A1N6L7P2_9BURK</name>
<dbReference type="EMBL" id="FSRU01000002">
    <property type="protein sequence ID" value="SIO64697.1"/>
    <property type="molecule type" value="Genomic_DNA"/>
</dbReference>
<keyword evidence="1" id="KW-0808">Transferase</keyword>
<gene>
    <name evidence="1" type="ORF">SAMN05444165_6462</name>
</gene>
<dbReference type="OrthoDB" id="8769632at2"/>
<dbReference type="InterPro" id="IPR029044">
    <property type="entry name" value="Nucleotide-diphossugar_trans"/>
</dbReference>
<keyword evidence="2" id="KW-1185">Reference proteome</keyword>
<organism evidence="1 2">
    <name type="scientific">Paraburkholderia phenazinium</name>
    <dbReference type="NCBI Taxonomy" id="60549"/>
    <lineage>
        <taxon>Bacteria</taxon>
        <taxon>Pseudomonadati</taxon>
        <taxon>Pseudomonadota</taxon>
        <taxon>Betaproteobacteria</taxon>
        <taxon>Burkholderiales</taxon>
        <taxon>Burkholderiaceae</taxon>
        <taxon>Paraburkholderia</taxon>
    </lineage>
</organism>
<sequence length="228" mass="25518">MKPIRIVCGTRASRDEFLQKTALGRSLSLVRFQPQPQILLFPENKAGLSTIYNIAIERSKADPAILIFVHDDVHFCDFFWPGTIREAVQSFDVVGLAGNRRRVPAQPGWAFVDPQFTWDKPEHLSGVVGHGKGFPCDTISVFGASGQECKLLDGLLLAGDSARLNEAGIKFDEQFAFHFYDMDFCRQAEQKGLKMGTWPLSVVHESGGAFGSPAWQEAYQRYLRKYTS</sequence>
<accession>A0A1N6L7P2</accession>
<dbReference type="GO" id="GO:0016740">
    <property type="term" value="F:transferase activity"/>
    <property type="evidence" value="ECO:0007669"/>
    <property type="project" value="UniProtKB-KW"/>
</dbReference>
<dbReference type="SUPFAM" id="SSF53448">
    <property type="entry name" value="Nucleotide-diphospho-sugar transferases"/>
    <property type="match status" value="1"/>
</dbReference>
<proteinExistence type="predicted"/>
<evidence type="ECO:0000313" key="2">
    <source>
        <dbReference type="Proteomes" id="UP000185151"/>
    </source>
</evidence>